<dbReference type="EMBL" id="BMKA01000001">
    <property type="protein sequence ID" value="GGA11426.1"/>
    <property type="molecule type" value="Genomic_DNA"/>
</dbReference>
<reference evidence="3" key="2">
    <citation type="submission" date="2020-09" db="EMBL/GenBank/DDBJ databases">
        <authorList>
            <person name="Sun Q."/>
            <person name="Zhou Y."/>
        </authorList>
    </citation>
    <scope>NUCLEOTIDE SEQUENCE</scope>
    <source>
        <strain evidence="3">CGMCC 1.15880</strain>
    </source>
</reference>
<reference evidence="3" key="1">
    <citation type="journal article" date="2014" name="Int. J. Syst. Evol. Microbiol.">
        <title>Complete genome sequence of Corynebacterium casei LMG S-19264T (=DSM 44701T), isolated from a smear-ripened cheese.</title>
        <authorList>
            <consortium name="US DOE Joint Genome Institute (JGI-PGF)"/>
            <person name="Walter F."/>
            <person name="Albersmeier A."/>
            <person name="Kalinowski J."/>
            <person name="Ruckert C."/>
        </authorList>
    </citation>
    <scope>NUCLEOTIDE SEQUENCE</scope>
    <source>
        <strain evidence="3">CGMCC 1.15880</strain>
    </source>
</reference>
<dbReference type="GO" id="GO:0003824">
    <property type="term" value="F:catalytic activity"/>
    <property type="evidence" value="ECO:0007669"/>
    <property type="project" value="InterPro"/>
</dbReference>
<dbReference type="Gene3D" id="3.60.10.10">
    <property type="entry name" value="Endonuclease/exonuclease/phosphatase"/>
    <property type="match status" value="1"/>
</dbReference>
<organism evidence="3 4">
    <name type="scientific">Neptunicoccus cionae</name>
    <dbReference type="NCBI Taxonomy" id="2035344"/>
    <lineage>
        <taxon>Bacteria</taxon>
        <taxon>Pseudomonadati</taxon>
        <taxon>Pseudomonadota</taxon>
        <taxon>Alphaproteobacteria</taxon>
        <taxon>Rhodobacterales</taxon>
        <taxon>Paracoccaceae</taxon>
        <taxon>Neptunicoccus</taxon>
    </lineage>
</organism>
<sequence>MFVPPILLVASAGGAVHPLGDSLAVFRLYLGFISLICGGGLFLLNWRRSGLGAAVMAVAASGTILWSYDAPQPDGDLPYTHYQKNLLYVLYDPAEIIADIKQQSPDFITLQEMTPRSDGLMVALEDDYPTQSVCLGEDDRGIALASRFDMVPDSRVCMPGHGLLAVQVVTPEGPVWLVTLHLRWPFPLEQAEQVTRILPVLEKLTGPVVLGGDFNMVPWSYTMTRIETATRTQRVGRTVDTFLVEGHVMVPIDHVLAPKGCEGRVSTLDLLGSDHHGVLAHYPLGACP</sequence>
<feature type="transmembrane region" description="Helical" evidence="1">
    <location>
        <begin position="24"/>
        <end position="44"/>
    </location>
</feature>
<evidence type="ECO:0000313" key="4">
    <source>
        <dbReference type="Proteomes" id="UP000628017"/>
    </source>
</evidence>
<dbReference type="SUPFAM" id="SSF56219">
    <property type="entry name" value="DNase I-like"/>
    <property type="match status" value="1"/>
</dbReference>
<gene>
    <name evidence="3" type="ORF">GCM10011498_09540</name>
</gene>
<comment type="caution">
    <text evidence="3">The sequence shown here is derived from an EMBL/GenBank/DDBJ whole genome shotgun (WGS) entry which is preliminary data.</text>
</comment>
<feature type="domain" description="Endonuclease/exonuclease/phosphatase" evidence="2">
    <location>
        <begin position="93"/>
        <end position="275"/>
    </location>
</feature>
<proteinExistence type="predicted"/>
<evidence type="ECO:0000313" key="3">
    <source>
        <dbReference type="EMBL" id="GGA11426.1"/>
    </source>
</evidence>
<dbReference type="InterPro" id="IPR036691">
    <property type="entry name" value="Endo/exonu/phosph_ase_sf"/>
</dbReference>
<protein>
    <recommendedName>
        <fullName evidence="2">Endonuclease/exonuclease/phosphatase domain-containing protein</fullName>
    </recommendedName>
</protein>
<dbReference type="AlphaFoldDB" id="A0A916QVJ1"/>
<dbReference type="InterPro" id="IPR005135">
    <property type="entry name" value="Endo/exonuclease/phosphatase"/>
</dbReference>
<evidence type="ECO:0000256" key="1">
    <source>
        <dbReference type="SAM" id="Phobius"/>
    </source>
</evidence>
<name>A0A916QVJ1_9RHOB</name>
<evidence type="ECO:0000259" key="2">
    <source>
        <dbReference type="Pfam" id="PF03372"/>
    </source>
</evidence>
<keyword evidence="4" id="KW-1185">Reference proteome</keyword>
<dbReference type="Pfam" id="PF03372">
    <property type="entry name" value="Exo_endo_phos"/>
    <property type="match status" value="1"/>
</dbReference>
<keyword evidence="1" id="KW-0472">Membrane</keyword>
<feature type="transmembrane region" description="Helical" evidence="1">
    <location>
        <begin position="51"/>
        <end position="68"/>
    </location>
</feature>
<keyword evidence="1" id="KW-1133">Transmembrane helix</keyword>
<keyword evidence="1" id="KW-0812">Transmembrane</keyword>
<accession>A0A916QVJ1</accession>
<dbReference type="Proteomes" id="UP000628017">
    <property type="component" value="Unassembled WGS sequence"/>
</dbReference>